<dbReference type="InterPro" id="IPR001670">
    <property type="entry name" value="ADH_Fe/GldA"/>
</dbReference>
<dbReference type="Pfam" id="PF00465">
    <property type="entry name" value="Fe-ADH"/>
    <property type="match status" value="1"/>
</dbReference>
<evidence type="ECO:0000313" key="4">
    <source>
        <dbReference type="EMBL" id="SUB77222.1"/>
    </source>
</evidence>
<dbReference type="Gene3D" id="1.20.1090.10">
    <property type="entry name" value="Dehydroquinate synthase-like - alpha domain"/>
    <property type="match status" value="1"/>
</dbReference>
<dbReference type="RefSeq" id="WP_018359510.1">
    <property type="nucleotide sequence ID" value="NZ_UGTI01000001.1"/>
</dbReference>
<dbReference type="Pfam" id="PF25137">
    <property type="entry name" value="ADH_Fe_C"/>
    <property type="match status" value="1"/>
</dbReference>
<reference evidence="4 5" key="1">
    <citation type="submission" date="2018-06" db="EMBL/GenBank/DDBJ databases">
        <authorList>
            <consortium name="Pathogen Informatics"/>
            <person name="Doyle S."/>
        </authorList>
    </citation>
    <scope>NUCLEOTIDE SEQUENCE [LARGE SCALE GENOMIC DNA]</scope>
    <source>
        <strain evidence="4 5">NCTC13100</strain>
    </source>
</reference>
<gene>
    <name evidence="4" type="primary">dhaT</name>
    <name evidence="4" type="ORF">NCTC13100_00337</name>
</gene>
<dbReference type="CDD" id="cd08182">
    <property type="entry name" value="HEPD"/>
    <property type="match status" value="1"/>
</dbReference>
<evidence type="ECO:0000259" key="2">
    <source>
        <dbReference type="Pfam" id="PF00465"/>
    </source>
</evidence>
<sequence length="371" mass="42306">MFFLNGAHKSFLTELFKQESITKVFIVRGGNSYILSGAKDDLETILNSLKIEFTYFQEFDVNPKINDLEKGLKRFEQYAPNCIIGIGGGSVLDMAKLIRFFSIYKGDFKTNIFERKNLSKTQLICMPTTSGTGAEMTHFSVLYENEMKYSVEHRDMKPDLGIIIPQFTYNNNAYLTACTGFDALAQAIEAYWNINSTTESDQFAFEAIKLLYTNLPLAVNCPTSDIRNQMAKGAHLAGKAIDITKTTAPHAYSYYFTSKHRIPHGHAVAITFPYFAALNMEHFELFKNQTKLRDYQNKIEKLCLFLNISSIDKKSFFSRYISSIGLQPIFSKEIDVFEALCAVNKERLGNNPMFIHERSLKSYIEGLNHLQ</sequence>
<keyword evidence="1 4" id="KW-0560">Oxidoreductase</keyword>
<protein>
    <submittedName>
        <fullName evidence="4">1,3-propanediol dehydrogenase</fullName>
        <ecNumber evidence="4">1.1.1.202</ecNumber>
    </submittedName>
</protein>
<dbReference type="EC" id="1.1.1.202" evidence="4"/>
<dbReference type="EMBL" id="UGTI01000001">
    <property type="protein sequence ID" value="SUB77222.1"/>
    <property type="molecule type" value="Genomic_DNA"/>
</dbReference>
<dbReference type="PANTHER" id="PTHR11496:SF83">
    <property type="entry name" value="HYDROXYACID-OXOACID TRANSHYDROGENASE, MITOCHONDRIAL"/>
    <property type="match status" value="1"/>
</dbReference>
<dbReference type="InterPro" id="IPR035873">
    <property type="entry name" value="PhpC"/>
</dbReference>
<evidence type="ECO:0000259" key="3">
    <source>
        <dbReference type="Pfam" id="PF25137"/>
    </source>
</evidence>
<dbReference type="InterPro" id="IPR056798">
    <property type="entry name" value="ADH_Fe_C"/>
</dbReference>
<dbReference type="SUPFAM" id="SSF56796">
    <property type="entry name" value="Dehydroquinate synthase-like"/>
    <property type="match status" value="1"/>
</dbReference>
<dbReference type="AlphaFoldDB" id="A0A379DGF7"/>
<feature type="domain" description="Alcohol dehydrogenase iron-type/glycerol dehydrogenase GldA" evidence="2">
    <location>
        <begin position="12"/>
        <end position="164"/>
    </location>
</feature>
<dbReference type="Proteomes" id="UP000254263">
    <property type="component" value="Unassembled WGS sequence"/>
</dbReference>
<dbReference type="InterPro" id="IPR039697">
    <property type="entry name" value="Alcohol_dehydrogenase_Fe"/>
</dbReference>
<evidence type="ECO:0000256" key="1">
    <source>
        <dbReference type="ARBA" id="ARBA00023002"/>
    </source>
</evidence>
<proteinExistence type="predicted"/>
<feature type="domain" description="Fe-containing alcohol dehydrogenase-like C-terminal" evidence="3">
    <location>
        <begin position="176"/>
        <end position="297"/>
    </location>
</feature>
<evidence type="ECO:0000313" key="5">
    <source>
        <dbReference type="Proteomes" id="UP000254263"/>
    </source>
</evidence>
<dbReference type="GO" id="GO:0046872">
    <property type="term" value="F:metal ion binding"/>
    <property type="evidence" value="ECO:0007669"/>
    <property type="project" value="InterPro"/>
</dbReference>
<accession>A0A379DGF7</accession>
<organism evidence="4 5">
    <name type="scientific">Porphyromonas macacae</name>
    <dbReference type="NCBI Taxonomy" id="28115"/>
    <lineage>
        <taxon>Bacteria</taxon>
        <taxon>Pseudomonadati</taxon>
        <taxon>Bacteroidota</taxon>
        <taxon>Bacteroidia</taxon>
        <taxon>Bacteroidales</taxon>
        <taxon>Porphyromonadaceae</taxon>
        <taxon>Porphyromonas</taxon>
    </lineage>
</organism>
<dbReference type="GO" id="GO:0047516">
    <property type="term" value="F:1,3-propanediol dehydrogenase activity"/>
    <property type="evidence" value="ECO:0007669"/>
    <property type="project" value="UniProtKB-EC"/>
</dbReference>
<dbReference type="PANTHER" id="PTHR11496">
    <property type="entry name" value="ALCOHOL DEHYDROGENASE"/>
    <property type="match status" value="1"/>
</dbReference>
<dbReference type="GO" id="GO:0004022">
    <property type="term" value="F:alcohol dehydrogenase (NAD+) activity"/>
    <property type="evidence" value="ECO:0007669"/>
    <property type="project" value="TreeGrafter"/>
</dbReference>
<name>A0A379DGF7_9PORP</name>
<dbReference type="GO" id="GO:0017000">
    <property type="term" value="P:antibiotic biosynthetic process"/>
    <property type="evidence" value="ECO:0007669"/>
    <property type="project" value="InterPro"/>
</dbReference>
<dbReference type="Gene3D" id="3.40.50.1970">
    <property type="match status" value="1"/>
</dbReference>